<dbReference type="PANTHER" id="PTHR43228">
    <property type="entry name" value="TWO-COMPONENT RESPONSE REGULATOR"/>
    <property type="match status" value="1"/>
</dbReference>
<gene>
    <name evidence="3" type="ORF">FM038_014005</name>
</gene>
<dbReference type="InterPro" id="IPR001789">
    <property type="entry name" value="Sig_transdc_resp-reg_receiver"/>
</dbReference>
<dbReference type="Gene3D" id="1.25.40.10">
    <property type="entry name" value="Tetratricopeptide repeat domain"/>
    <property type="match status" value="1"/>
</dbReference>
<protein>
    <submittedName>
        <fullName evidence="3">Response regulator</fullName>
    </submittedName>
</protein>
<evidence type="ECO:0000259" key="2">
    <source>
        <dbReference type="PROSITE" id="PS50110"/>
    </source>
</evidence>
<dbReference type="EMBL" id="CP045503">
    <property type="protein sequence ID" value="QPG58431.1"/>
    <property type="molecule type" value="Genomic_DNA"/>
</dbReference>
<evidence type="ECO:0000256" key="1">
    <source>
        <dbReference type="PROSITE-ProRule" id="PRU00169"/>
    </source>
</evidence>
<dbReference type="PANTHER" id="PTHR43228:SF1">
    <property type="entry name" value="TWO-COMPONENT RESPONSE REGULATOR ARR22"/>
    <property type="match status" value="1"/>
</dbReference>
<feature type="modified residue" description="4-aspartylphosphate" evidence="1">
    <location>
        <position position="65"/>
    </location>
</feature>
<keyword evidence="4" id="KW-1185">Reference proteome</keyword>
<evidence type="ECO:0000313" key="4">
    <source>
        <dbReference type="Proteomes" id="UP000316416"/>
    </source>
</evidence>
<dbReference type="SUPFAM" id="SSF48452">
    <property type="entry name" value="TPR-like"/>
    <property type="match status" value="1"/>
</dbReference>
<name>A0ABX6V727_9GAMM</name>
<dbReference type="RefSeq" id="WP_142871095.1">
    <property type="nucleotide sequence ID" value="NZ_CP045503.2"/>
</dbReference>
<dbReference type="InterPro" id="IPR011006">
    <property type="entry name" value="CheY-like_superfamily"/>
</dbReference>
<dbReference type="Proteomes" id="UP000316416">
    <property type="component" value="Chromosome"/>
</dbReference>
<dbReference type="SMART" id="SM00448">
    <property type="entry name" value="REC"/>
    <property type="match status" value="1"/>
</dbReference>
<organism evidence="3 4">
    <name type="scientific">Shewanella eurypsychrophilus</name>
    <dbReference type="NCBI Taxonomy" id="2593656"/>
    <lineage>
        <taxon>Bacteria</taxon>
        <taxon>Pseudomonadati</taxon>
        <taxon>Pseudomonadota</taxon>
        <taxon>Gammaproteobacteria</taxon>
        <taxon>Alteromonadales</taxon>
        <taxon>Shewanellaceae</taxon>
        <taxon>Shewanella</taxon>
    </lineage>
</organism>
<dbReference type="InterPro" id="IPR052048">
    <property type="entry name" value="ST_Response_Regulator"/>
</dbReference>
<accession>A0ABX6V727</accession>
<dbReference type="PROSITE" id="PS50110">
    <property type="entry name" value="RESPONSE_REGULATORY"/>
    <property type="match status" value="1"/>
</dbReference>
<dbReference type="SUPFAM" id="SSF52172">
    <property type="entry name" value="CheY-like"/>
    <property type="match status" value="1"/>
</dbReference>
<dbReference type="Pfam" id="PF00072">
    <property type="entry name" value="Response_reg"/>
    <property type="match status" value="1"/>
</dbReference>
<dbReference type="InterPro" id="IPR011990">
    <property type="entry name" value="TPR-like_helical_dom_sf"/>
</dbReference>
<proteinExistence type="predicted"/>
<feature type="domain" description="Response regulatory" evidence="2">
    <location>
        <begin position="13"/>
        <end position="134"/>
    </location>
</feature>
<dbReference type="Gene3D" id="3.40.50.2300">
    <property type="match status" value="1"/>
</dbReference>
<keyword evidence="1" id="KW-0597">Phosphoprotein</keyword>
<sequence>MNEALHSLSSQRPILVIDDCPMYRTAAKGMLQKMGISASQILLAKDAYSAKQFCITNAIQLVLCDYNLGEKTNGHQLLDELIHNQALQPDCVVIIVTGDASAEVVRGFAELDADGYLVKPLNFKTLQERLPKFARRKRMIGNLLESYAKGDYQFTIEQAEETINKAKELQQSSLFLKARSLFKLGEYTEARNILVSLRQGSEKVKVTMEMARIAIAQKQYSLCESLLAPLEKDPINCAAALELSAEQFIRRNSFVEGFEKISASVSKSPKNIARQISKVHIAMAIFDIDSAVIAAESALQRSRYSFRETIELHQLNALLLLDKVHLTPPNSRMKLLMNVSRCCTGWRNQYTRDKYKAFELLTLARANAIRGEISRARVYFTEYQAWLSDNEEYKPNSYEQFELAKLYYLLNMPEQYKASIESLLSNLRQSSETVNTLSLIRYIQQCSSKIEAFKLEAESNKVKALQSITQGNFKLATQSMLKAVELNQADSDACYRLLECLTHAWPEGWSKKSVRELAIRCKELLFHEEITNSVQHRKHCQTLANQLQLTELTA</sequence>
<evidence type="ECO:0000313" key="3">
    <source>
        <dbReference type="EMBL" id="QPG58431.1"/>
    </source>
</evidence>
<reference evidence="3" key="1">
    <citation type="submission" date="2021-07" db="EMBL/GenBank/DDBJ databases">
        <title>Shewanella sp. YLB-07 whole genome sequence.</title>
        <authorList>
            <person name="Yu L."/>
        </authorList>
    </citation>
    <scope>NUCLEOTIDE SEQUENCE</scope>
    <source>
        <strain evidence="3">YLB-08</strain>
    </source>
</reference>